<reference evidence="2 3" key="1">
    <citation type="submission" date="2022-05" db="EMBL/GenBank/DDBJ databases">
        <authorList>
            <consortium name="Genoscope - CEA"/>
            <person name="William W."/>
        </authorList>
    </citation>
    <scope>NUCLEOTIDE SEQUENCE [LARGE SCALE GENOMIC DNA]</scope>
</reference>
<feature type="non-terminal residue" evidence="2">
    <location>
        <position position="1"/>
    </location>
</feature>
<feature type="non-terminal residue" evidence="2">
    <location>
        <position position="231"/>
    </location>
</feature>
<dbReference type="InterPro" id="IPR049341">
    <property type="entry name" value="TRADD-like_N"/>
</dbReference>
<name>A0ABN8RZI1_9CNID</name>
<comment type="caution">
    <text evidence="2">The sequence shown here is derived from an EMBL/GenBank/DDBJ whole genome shotgun (WGS) entry which is preliminary data.</text>
</comment>
<evidence type="ECO:0000313" key="3">
    <source>
        <dbReference type="Proteomes" id="UP001159405"/>
    </source>
</evidence>
<dbReference type="Pfam" id="PF20694">
    <property type="entry name" value="TRADD-like_N"/>
    <property type="match status" value="2"/>
</dbReference>
<evidence type="ECO:0000313" key="2">
    <source>
        <dbReference type="EMBL" id="CAH3182957.1"/>
    </source>
</evidence>
<feature type="domain" description="TRADD-like N-terminal" evidence="1">
    <location>
        <begin position="135"/>
        <end position="198"/>
    </location>
</feature>
<feature type="domain" description="TRADD-like N-terminal" evidence="1">
    <location>
        <begin position="9"/>
        <end position="72"/>
    </location>
</feature>
<dbReference type="Proteomes" id="UP001159405">
    <property type="component" value="Unassembled WGS sequence"/>
</dbReference>
<accession>A0ABN8RZI1</accession>
<gene>
    <name evidence="2" type="ORF">PLOB_00027653</name>
</gene>
<organism evidence="2 3">
    <name type="scientific">Porites lobata</name>
    <dbReference type="NCBI Taxonomy" id="104759"/>
    <lineage>
        <taxon>Eukaryota</taxon>
        <taxon>Metazoa</taxon>
        <taxon>Cnidaria</taxon>
        <taxon>Anthozoa</taxon>
        <taxon>Hexacorallia</taxon>
        <taxon>Scleractinia</taxon>
        <taxon>Fungiina</taxon>
        <taxon>Poritidae</taxon>
        <taxon>Porites</taxon>
    </lineage>
</organism>
<protein>
    <recommendedName>
        <fullName evidence="1">TRADD-like N-terminal domain-containing protein</fullName>
    </recommendedName>
</protein>
<sequence length="231" mass="25570">LDLLIRNSSYDQLITAVTCVLPAGANLIQITEGCVCLKVQVESLAALETLWRLYNDGTLKATLQALLVTEEMIIELASGEHVEAVVTINEQEYEKVRNKLANQTQEKQGNVVYRQHVLQAVTSLHPLDLLIRNSSYDQLITAVTCVLPAGANLIQITEGCVCLKVQVESLAALETLWRLYNDGTLKATLQALLVTEEMIIELASGEHVEAVVTINEQEYEKVRNKLANQTQ</sequence>
<keyword evidence="3" id="KW-1185">Reference proteome</keyword>
<proteinExistence type="predicted"/>
<dbReference type="EMBL" id="CALNXK010000338">
    <property type="protein sequence ID" value="CAH3182957.1"/>
    <property type="molecule type" value="Genomic_DNA"/>
</dbReference>
<evidence type="ECO:0000259" key="1">
    <source>
        <dbReference type="Pfam" id="PF20694"/>
    </source>
</evidence>